<reference evidence="1 2" key="1">
    <citation type="submission" date="2020-08" db="EMBL/GenBank/DDBJ databases">
        <title>Genomic Encyclopedia of Type Strains, Phase IV (KMG-IV): sequencing the most valuable type-strain genomes for metagenomic binning, comparative biology and taxonomic classification.</title>
        <authorList>
            <person name="Goeker M."/>
        </authorList>
    </citation>
    <scope>NUCLEOTIDE SEQUENCE [LARGE SCALE GENOMIC DNA]</scope>
    <source>
        <strain evidence="1 2">DSM 27165</strain>
    </source>
</reference>
<accession>A0A840MSF7</accession>
<feature type="non-terminal residue" evidence="1">
    <location>
        <position position="643"/>
    </location>
</feature>
<evidence type="ECO:0000313" key="1">
    <source>
        <dbReference type="EMBL" id="MBB5020097.1"/>
    </source>
</evidence>
<name>A0A840MSF7_9PROT</name>
<dbReference type="EMBL" id="JACHHY010000024">
    <property type="protein sequence ID" value="MBB5020097.1"/>
    <property type="molecule type" value="Genomic_DNA"/>
</dbReference>
<evidence type="ECO:0000313" key="2">
    <source>
        <dbReference type="Proteomes" id="UP000575898"/>
    </source>
</evidence>
<dbReference type="InterPro" id="IPR008619">
    <property type="entry name" value="Filamentous_hemagglutn_rpt"/>
</dbReference>
<dbReference type="NCBIfam" id="TIGR01731">
    <property type="entry name" value="fil_hemag_20aa"/>
    <property type="match status" value="8"/>
</dbReference>
<dbReference type="Proteomes" id="UP000575898">
    <property type="component" value="Unassembled WGS sequence"/>
</dbReference>
<comment type="caution">
    <text evidence="1">The sequence shown here is derived from an EMBL/GenBank/DDBJ whole genome shotgun (WGS) entry which is preliminary data.</text>
</comment>
<proteinExistence type="predicted"/>
<dbReference type="InterPro" id="IPR010069">
    <property type="entry name" value="CdiA_FHA1_rpt"/>
</dbReference>
<organism evidence="1 2">
    <name type="scientific">Chitinivorax tropicus</name>
    <dbReference type="NCBI Taxonomy" id="714531"/>
    <lineage>
        <taxon>Bacteria</taxon>
        <taxon>Pseudomonadati</taxon>
        <taxon>Pseudomonadota</taxon>
        <taxon>Betaproteobacteria</taxon>
        <taxon>Chitinivorax</taxon>
    </lineage>
</organism>
<dbReference type="AlphaFoldDB" id="A0A840MSF7"/>
<dbReference type="Pfam" id="PF05594">
    <property type="entry name" value="Fil_haemagg"/>
    <property type="match status" value="6"/>
</dbReference>
<gene>
    <name evidence="1" type="ORF">HNQ59_003410</name>
</gene>
<protein>
    <submittedName>
        <fullName evidence="1">Adhesin HecA-like repeat protein</fullName>
    </submittedName>
</protein>
<sequence>MTAIGTQLAGGAITATGTDIRLGGQAQAAQVSATAQASLHNEAELRSRSFVGLTAGTQLTQAGKVIASQDVDLTGQDITQTGTLAAGVDANNKPTLNGRLRLQANRNLVATGKQLSGGQLVVSGQSLKLAGETLARTVDAQATGTLATAGKLISQGGLINLKARDIDQQADARAEGSLTLSADETLVQSGTLSALDDATLTAKQLQQSGTVAAGVDRQAQLTRVGKVSLSAADKLAVTGQLLAGGDVQLAAQQLELGGVTQAKQLSATSQGDLNLSGAQRISGDITLTSQGALSQRAVNGVAAQLATRGHVNLTAGKQARFNGSLVAGGNVAIRAENLVQEAGAIGAGIDAQGKPTQNGQLTLTAQQNLQTQGALLAGGAIQLTGDSVQLGQGDALAQNIAIKAIQGNVSIGGNVRADQSLQINTVATLNHLGGDLVGQQLSIFGNNLINSAGRIVQRGNGALNLNLAGLLDLQDGLIAAEGHQATILARRAQLNGALTHFGAGKLSLTFHDWLRNQGRVVSQGELTLSTAQLDNQQGRIEGAASSITTQQLDNRQGEIKATGQGALSLTVAGQLNNQGGLLGGNQAVTVRAGQLDNSQHGAMLALDTLTIEATQGDINLDQEGRLTAGRHLQLTAAGKLINT</sequence>
<keyword evidence="2" id="KW-1185">Reference proteome</keyword>